<keyword evidence="1 4" id="KW-0540">Nuclease</keyword>
<dbReference type="EC" id="3.1.26.-" evidence="4"/>
<keyword evidence="4" id="KW-0699">rRNA-binding</keyword>
<evidence type="ECO:0000313" key="7">
    <source>
        <dbReference type="Proteomes" id="UP001286174"/>
    </source>
</evidence>
<dbReference type="Proteomes" id="UP001286174">
    <property type="component" value="Unassembled WGS sequence"/>
</dbReference>
<dbReference type="GO" id="GO:0005737">
    <property type="term" value="C:cytoplasm"/>
    <property type="evidence" value="ECO:0007669"/>
    <property type="project" value="UniProtKB-SubCell"/>
</dbReference>
<comment type="function">
    <text evidence="4">Involved in correct processing of both the 5' and 3' ends of 23S rRNA precursor. Processes 30S rRNA precursor transcript even in absence of ribonuclease 3 (Rnc); Rnc processes 30S rRNA into smaller rRNA precursors.</text>
</comment>
<keyword evidence="4" id="KW-0460">Magnesium</keyword>
<protein>
    <recommendedName>
        <fullName evidence="4">Mini-ribonuclease 3</fullName>
        <shortName evidence="4">Mini-3</shortName>
        <shortName evidence="4">Mini-RNase 3</shortName>
        <ecNumber evidence="4">3.1.26.-</ecNumber>
    </recommendedName>
    <alternativeName>
        <fullName evidence="4">Mini-RNase III</fullName>
        <shortName evidence="4">Mini-III</shortName>
    </alternativeName>
</protein>
<keyword evidence="7" id="KW-1185">Reference proteome</keyword>
<dbReference type="SUPFAM" id="SSF69065">
    <property type="entry name" value="RNase III domain-like"/>
    <property type="match status" value="1"/>
</dbReference>
<dbReference type="PANTHER" id="PTHR34276">
    <property type="entry name" value="MINI-RIBONUCLEASE 3"/>
    <property type="match status" value="1"/>
</dbReference>
<keyword evidence="4" id="KW-0690">Ribosome biogenesis</keyword>
<sequence>MNPELCSGRTLAFLGDAVWSLYVRRWLIEKGEGRGKTLQRLSVSYVSAKAQCRFYETLHAKNFFDEEEEGWFRRGRNGFTGSVPKHTDVQIYKISTGFEALLGGLELAGKEERIREIFDAVTAMEEKQ</sequence>
<comment type="caution">
    <text evidence="6">The sequence shown here is derived from an EMBL/GenBank/DDBJ whole genome shotgun (WGS) entry which is preliminary data.</text>
</comment>
<dbReference type="PANTHER" id="PTHR34276:SF1">
    <property type="entry name" value="MINI-RIBONUCLEASE 3"/>
    <property type="match status" value="1"/>
</dbReference>
<dbReference type="EMBL" id="JALBUR010000002">
    <property type="protein sequence ID" value="MDX8418708.1"/>
    <property type="molecule type" value="Genomic_DNA"/>
</dbReference>
<dbReference type="InterPro" id="IPR036389">
    <property type="entry name" value="RNase_III_sf"/>
</dbReference>
<evidence type="ECO:0000259" key="5">
    <source>
        <dbReference type="Pfam" id="PF00636"/>
    </source>
</evidence>
<comment type="subcellular location">
    <subcellularLocation>
        <location evidence="4">Cytoplasm</location>
    </subcellularLocation>
</comment>
<keyword evidence="2 4" id="KW-0255">Endonuclease</keyword>
<comment type="similarity">
    <text evidence="4">Belongs to the MrnC RNase family.</text>
</comment>
<proteinExistence type="inferred from homology"/>
<feature type="domain" description="RNase III" evidence="5">
    <location>
        <begin position="10"/>
        <end position="108"/>
    </location>
</feature>
<evidence type="ECO:0000256" key="2">
    <source>
        <dbReference type="ARBA" id="ARBA00022759"/>
    </source>
</evidence>
<dbReference type="AlphaFoldDB" id="A0AB35U046"/>
<dbReference type="InterPro" id="IPR000999">
    <property type="entry name" value="RNase_III_dom"/>
</dbReference>
<dbReference type="Gene3D" id="1.10.1520.10">
    <property type="entry name" value="Ribonuclease III domain"/>
    <property type="match status" value="1"/>
</dbReference>
<evidence type="ECO:0000256" key="3">
    <source>
        <dbReference type="ARBA" id="ARBA00022801"/>
    </source>
</evidence>
<keyword evidence="4" id="KW-0963">Cytoplasm</keyword>
<evidence type="ECO:0000313" key="6">
    <source>
        <dbReference type="EMBL" id="MDX8418708.1"/>
    </source>
</evidence>
<name>A0AB35U046_9FIRM</name>
<comment type="cofactor">
    <cofactor evidence="4">
        <name>Mg(2+)</name>
        <dbReference type="ChEBI" id="CHEBI:18420"/>
    </cofactor>
</comment>
<comment type="subunit">
    <text evidence="4">Homodimer.</text>
</comment>
<dbReference type="GO" id="GO:0004525">
    <property type="term" value="F:ribonuclease III activity"/>
    <property type="evidence" value="ECO:0007669"/>
    <property type="project" value="InterPro"/>
</dbReference>
<keyword evidence="4" id="KW-0694">RNA-binding</keyword>
<evidence type="ECO:0000256" key="1">
    <source>
        <dbReference type="ARBA" id="ARBA00022722"/>
    </source>
</evidence>
<accession>A0AB35U046</accession>
<dbReference type="GO" id="GO:0006364">
    <property type="term" value="P:rRNA processing"/>
    <property type="evidence" value="ECO:0007669"/>
    <property type="project" value="UniProtKB-UniRule"/>
</dbReference>
<keyword evidence="3 4" id="KW-0378">Hydrolase</keyword>
<organism evidence="6 7">
    <name type="scientific">Grylomicrobium aquisgranensis</name>
    <dbReference type="NCBI Taxonomy" id="2926318"/>
    <lineage>
        <taxon>Bacteria</taxon>
        <taxon>Bacillati</taxon>
        <taxon>Bacillota</taxon>
        <taxon>Erysipelotrichia</taxon>
        <taxon>Erysipelotrichales</taxon>
        <taxon>Erysipelotrichaceae</taxon>
        <taxon>Grylomicrobium</taxon>
    </lineage>
</organism>
<gene>
    <name evidence="4" type="primary">mrnC</name>
    <name evidence="6" type="ORF">MOZ60_01215</name>
</gene>
<dbReference type="PIRSF" id="PIRSF005520">
    <property type="entry name" value="UCP005520"/>
    <property type="match status" value="1"/>
</dbReference>
<feature type="active site" evidence="4">
    <location>
        <position position="16"/>
    </location>
</feature>
<reference evidence="6 7" key="1">
    <citation type="submission" date="2022-03" db="EMBL/GenBank/DDBJ databases">
        <title>Novel taxa within the pig intestine.</title>
        <authorList>
            <person name="Wylensek D."/>
            <person name="Bishof K."/>
            <person name="Afrizal A."/>
            <person name="Clavel T."/>
        </authorList>
    </citation>
    <scope>NUCLEOTIDE SEQUENCE [LARGE SCALE GENOMIC DNA]</scope>
    <source>
        <strain evidence="6 7">CLA-KB-P133</strain>
    </source>
</reference>
<keyword evidence="4" id="KW-0698">rRNA processing</keyword>
<evidence type="ECO:0000256" key="4">
    <source>
        <dbReference type="HAMAP-Rule" id="MF_01468"/>
    </source>
</evidence>
<dbReference type="Pfam" id="PF00636">
    <property type="entry name" value="Ribonuclease_3"/>
    <property type="match status" value="1"/>
</dbReference>
<dbReference type="InterPro" id="IPR008226">
    <property type="entry name" value="Mini3_fam"/>
</dbReference>
<dbReference type="RefSeq" id="WP_108774524.1">
    <property type="nucleotide sequence ID" value="NZ_JALBUR010000002.1"/>
</dbReference>
<dbReference type="HAMAP" id="MF_01468">
    <property type="entry name" value="RNase_Mini_III"/>
    <property type="match status" value="1"/>
</dbReference>
<dbReference type="GO" id="GO:0019843">
    <property type="term" value="F:rRNA binding"/>
    <property type="evidence" value="ECO:0007669"/>
    <property type="project" value="UniProtKB-UniRule"/>
</dbReference>